<dbReference type="RefSeq" id="WP_151187077.1">
    <property type="nucleotide sequence ID" value="NZ_CP043626.1"/>
</dbReference>
<dbReference type="KEGG" id="pden:F1C79_08485"/>
<dbReference type="EMBL" id="CP043626">
    <property type="protein sequence ID" value="QEY71663.1"/>
    <property type="molecule type" value="Genomic_DNA"/>
</dbReference>
<gene>
    <name evidence="2" type="ORF">F1C79_08485</name>
</gene>
<feature type="chain" id="PRO_5040767648" description="Autotransporter outer membrane beta-barrel domain-containing protein" evidence="1">
    <location>
        <begin position="40"/>
        <end position="315"/>
    </location>
</feature>
<reference evidence="2 3" key="1">
    <citation type="submission" date="2019-09" db="EMBL/GenBank/DDBJ databases">
        <title>Prosopis cineraria nodule microbiome.</title>
        <authorList>
            <person name="Chaluvadi S.R."/>
            <person name="Ali R."/>
            <person name="Wang X."/>
        </authorList>
    </citation>
    <scope>NUCLEOTIDE SEQUENCE [LARGE SCALE GENOMIC DNA]</scope>
    <source>
        <strain evidence="2 3">BG1</strain>
    </source>
</reference>
<feature type="signal peptide" evidence="1">
    <location>
        <begin position="1"/>
        <end position="39"/>
    </location>
</feature>
<evidence type="ECO:0000256" key="1">
    <source>
        <dbReference type="SAM" id="SignalP"/>
    </source>
</evidence>
<evidence type="ECO:0000313" key="2">
    <source>
        <dbReference type="EMBL" id="QEY71663.1"/>
    </source>
</evidence>
<sequence>MKSSYKRHGMQRTCVRAPQLSAITLALVAANLAPQVACAGVYTASNQSELQAAVVAANADADSSSTINLTASFSFTGATLVTTKSITIDTQGFVLTSIYSTIPINSNYTFEGTYVGAASATTPGYGLAVGNGVFVNNGTVTGGQGIGSNVSGNTGLAVSTRATLTNNGTITGGAATNFNASSTGLGSGVSLASTASNLVNSGSGVIVGGTSDGGVSAAGVFNGVSVGTSIINQGIIRGGAALNGGTGGMGIRLTQGTSTITNSGLIEAGDGAAAIYMFRPTGNLTIVNSGRIHAGSGYANAVEFATGAGLSTLEL</sequence>
<evidence type="ECO:0000313" key="3">
    <source>
        <dbReference type="Proteomes" id="UP000326659"/>
    </source>
</evidence>
<name>A0A9X7R3U2_PSEDE</name>
<dbReference type="Proteomes" id="UP000326659">
    <property type="component" value="Chromosome"/>
</dbReference>
<proteinExistence type="predicted"/>
<organism evidence="2 3">
    <name type="scientific">Pseudomonas denitrificans</name>
    <dbReference type="NCBI Taxonomy" id="43306"/>
    <lineage>
        <taxon>Bacteria</taxon>
        <taxon>Pseudomonadati</taxon>
        <taxon>Pseudomonadota</taxon>
        <taxon>Gammaproteobacteria</taxon>
        <taxon>Pseudomonadales</taxon>
        <taxon>Pseudomonadaceae</taxon>
        <taxon>Halopseudomonas</taxon>
    </lineage>
</organism>
<evidence type="ECO:0008006" key="4">
    <source>
        <dbReference type="Google" id="ProtNLM"/>
    </source>
</evidence>
<dbReference type="AlphaFoldDB" id="A0A9X7R3U2"/>
<accession>A0A9X7R3U2</accession>
<keyword evidence="1" id="KW-0732">Signal</keyword>
<keyword evidence="3" id="KW-1185">Reference proteome</keyword>
<protein>
    <recommendedName>
        <fullName evidence="4">Autotransporter outer membrane beta-barrel domain-containing protein</fullName>
    </recommendedName>
</protein>